<sequence length="205" mass="21678">MRLTVFGASGGTGRQVVRQALVAGHHVTAVVRDPERLSMDHPRLDVVTADVTDPEALVPALRGRDAAVSGLGPPCGGRAGIATSGTRAILAALHGSGVRRFEAISAGPLAPLPDGDPLRPLLMRILKDVYADLARMEEAMRTSAVDWTIVRVPRLTDKPATGRYRRLVGGDVPRALTISRGDLAHAMLSMLDDPATIRQAVGVAY</sequence>
<dbReference type="PANTHER" id="PTHR43355">
    <property type="entry name" value="FLAVIN REDUCTASE (NADPH)"/>
    <property type="match status" value="1"/>
</dbReference>
<dbReference type="EMBL" id="JBHLZP010000127">
    <property type="protein sequence ID" value="MFB9834212.1"/>
    <property type="molecule type" value="Genomic_DNA"/>
</dbReference>
<keyword evidence="3" id="KW-1185">Reference proteome</keyword>
<name>A0ABV5YJJ9_9ACTN</name>
<dbReference type="InterPro" id="IPR051606">
    <property type="entry name" value="Polyketide_Oxido-like"/>
</dbReference>
<accession>A0ABV5YJJ9</accession>
<dbReference type="SUPFAM" id="SSF51735">
    <property type="entry name" value="NAD(P)-binding Rossmann-fold domains"/>
    <property type="match status" value="1"/>
</dbReference>
<evidence type="ECO:0000259" key="1">
    <source>
        <dbReference type="Pfam" id="PF13460"/>
    </source>
</evidence>
<gene>
    <name evidence="2" type="ORF">ACFFNX_18675</name>
</gene>
<organism evidence="2 3">
    <name type="scientific">Actinoallomurus acaciae</name>
    <dbReference type="NCBI Taxonomy" id="502577"/>
    <lineage>
        <taxon>Bacteria</taxon>
        <taxon>Bacillati</taxon>
        <taxon>Actinomycetota</taxon>
        <taxon>Actinomycetes</taxon>
        <taxon>Streptosporangiales</taxon>
        <taxon>Thermomonosporaceae</taxon>
        <taxon>Actinoallomurus</taxon>
    </lineage>
</organism>
<evidence type="ECO:0000313" key="2">
    <source>
        <dbReference type="EMBL" id="MFB9834212.1"/>
    </source>
</evidence>
<protein>
    <submittedName>
        <fullName evidence="2">NAD(P)-dependent oxidoreductase</fullName>
    </submittedName>
</protein>
<dbReference type="InterPro" id="IPR036291">
    <property type="entry name" value="NAD(P)-bd_dom_sf"/>
</dbReference>
<dbReference type="PANTHER" id="PTHR43355:SF2">
    <property type="entry name" value="FLAVIN REDUCTASE (NADPH)"/>
    <property type="match status" value="1"/>
</dbReference>
<dbReference type="RefSeq" id="WP_378203377.1">
    <property type="nucleotide sequence ID" value="NZ_JBHLZP010000127.1"/>
</dbReference>
<dbReference type="Proteomes" id="UP001589627">
    <property type="component" value="Unassembled WGS sequence"/>
</dbReference>
<evidence type="ECO:0000313" key="3">
    <source>
        <dbReference type="Proteomes" id="UP001589627"/>
    </source>
</evidence>
<dbReference type="Gene3D" id="3.40.50.720">
    <property type="entry name" value="NAD(P)-binding Rossmann-like Domain"/>
    <property type="match status" value="1"/>
</dbReference>
<reference evidence="2 3" key="1">
    <citation type="submission" date="2024-09" db="EMBL/GenBank/DDBJ databases">
        <authorList>
            <person name="Sun Q."/>
            <person name="Mori K."/>
        </authorList>
    </citation>
    <scope>NUCLEOTIDE SEQUENCE [LARGE SCALE GENOMIC DNA]</scope>
    <source>
        <strain evidence="2 3">TBRC 0563</strain>
    </source>
</reference>
<dbReference type="InterPro" id="IPR016040">
    <property type="entry name" value="NAD(P)-bd_dom"/>
</dbReference>
<proteinExistence type="predicted"/>
<feature type="domain" description="NAD(P)-binding" evidence="1">
    <location>
        <begin position="7"/>
        <end position="194"/>
    </location>
</feature>
<dbReference type="CDD" id="cd05244">
    <property type="entry name" value="BVR-B_like_SDR_a"/>
    <property type="match status" value="1"/>
</dbReference>
<dbReference type="Pfam" id="PF13460">
    <property type="entry name" value="NAD_binding_10"/>
    <property type="match status" value="1"/>
</dbReference>
<comment type="caution">
    <text evidence="2">The sequence shown here is derived from an EMBL/GenBank/DDBJ whole genome shotgun (WGS) entry which is preliminary data.</text>
</comment>